<dbReference type="RefSeq" id="XP_013405142.1">
    <property type="nucleotide sequence ID" value="XM_013549688.1"/>
</dbReference>
<name>A0A1S3J3Z9_LINAN</name>
<dbReference type="OrthoDB" id="348678at2759"/>
<evidence type="ECO:0000259" key="3">
    <source>
        <dbReference type="Pfam" id="PF19272"/>
    </source>
</evidence>
<dbReference type="PANTHER" id="PTHR10340">
    <property type="entry name" value="SPHINGOMYELIN PHOSPHODIESTERASE"/>
    <property type="match status" value="1"/>
</dbReference>
<dbReference type="KEGG" id="lak:106169994"/>
<keyword evidence="4" id="KW-1185">Reference proteome</keyword>
<dbReference type="Gene3D" id="3.60.21.10">
    <property type="match status" value="1"/>
</dbReference>
<protein>
    <submittedName>
        <fullName evidence="5">Acid sphingomyelinase-like phosphodiesterase 3b</fullName>
    </submittedName>
</protein>
<keyword evidence="1" id="KW-0378">Hydrolase</keyword>
<feature type="domain" description="Sphingomyelin phosphodiesterase C-terminal" evidence="3">
    <location>
        <begin position="127"/>
        <end position="269"/>
    </location>
</feature>
<evidence type="ECO:0000313" key="5">
    <source>
        <dbReference type="RefSeq" id="XP_013405142.1"/>
    </source>
</evidence>
<dbReference type="InParanoid" id="A0A1S3J3Z9"/>
<reference evidence="5" key="1">
    <citation type="submission" date="2025-08" db="UniProtKB">
        <authorList>
            <consortium name="RefSeq"/>
        </authorList>
    </citation>
    <scope>IDENTIFICATION</scope>
    <source>
        <tissue evidence="5">Gonads</tissue>
    </source>
</reference>
<dbReference type="Proteomes" id="UP000085678">
    <property type="component" value="Unplaced"/>
</dbReference>
<dbReference type="SUPFAM" id="SSF56300">
    <property type="entry name" value="Metallo-dependent phosphatases"/>
    <property type="match status" value="1"/>
</dbReference>
<dbReference type="GO" id="GO:0005615">
    <property type="term" value="C:extracellular space"/>
    <property type="evidence" value="ECO:0007669"/>
    <property type="project" value="TreeGrafter"/>
</dbReference>
<dbReference type="Pfam" id="PF19272">
    <property type="entry name" value="ASMase_C"/>
    <property type="match status" value="1"/>
</dbReference>
<proteinExistence type="predicted"/>
<sequence length="269" mass="31139">MAIYFSMLNFDIGGYYTISIREGLVIVVLNTNLYYTNNQVTADMTDPAGQFQWFDQVLEQAAENGNKAYVIAHIPPGMSEEGHSILRRQFNQRLNDLIIKHKKTIAAMFYGHQHTDTFKLWYDQGEPVVFALIAPSVTPWSSHIPPVYLNQPVHNPTIRLLQYDRQSFQVKDYWHHYLELSDANKKGEAQWKKGYKFSEAYGTEEVSSISLAHVVSNFDKRTDVFMKYLRYNINSAKGETIKTSCDAKCKRRYICSIKEVDAERLKKCI</sequence>
<evidence type="ECO:0000256" key="1">
    <source>
        <dbReference type="ARBA" id="ARBA00022801"/>
    </source>
</evidence>
<dbReference type="InterPro" id="IPR045473">
    <property type="entry name" value="ASM_C"/>
</dbReference>
<evidence type="ECO:0000313" key="4">
    <source>
        <dbReference type="Proteomes" id="UP000085678"/>
    </source>
</evidence>
<gene>
    <name evidence="5" type="primary">LOC106169994</name>
</gene>
<dbReference type="AlphaFoldDB" id="A0A1S3J3Z9"/>
<organism evidence="4 5">
    <name type="scientific">Lingula anatina</name>
    <name type="common">Brachiopod</name>
    <name type="synonym">Lingula unguis</name>
    <dbReference type="NCBI Taxonomy" id="7574"/>
    <lineage>
        <taxon>Eukaryota</taxon>
        <taxon>Metazoa</taxon>
        <taxon>Spiralia</taxon>
        <taxon>Lophotrochozoa</taxon>
        <taxon>Brachiopoda</taxon>
        <taxon>Linguliformea</taxon>
        <taxon>Lingulata</taxon>
        <taxon>Lingulida</taxon>
        <taxon>Linguloidea</taxon>
        <taxon>Lingulidae</taxon>
        <taxon>Lingula</taxon>
    </lineage>
</organism>
<dbReference type="GeneID" id="106169994"/>
<accession>A0A1S3J3Z9</accession>
<dbReference type="InterPro" id="IPR029052">
    <property type="entry name" value="Metallo-depent_PP-like"/>
</dbReference>
<dbReference type="GO" id="GO:0008081">
    <property type="term" value="F:phosphoric diester hydrolase activity"/>
    <property type="evidence" value="ECO:0007669"/>
    <property type="project" value="TreeGrafter"/>
</dbReference>
<dbReference type="PANTHER" id="PTHR10340:SF57">
    <property type="entry name" value="METALLOPHOS DOMAIN-CONTAINING PROTEIN"/>
    <property type="match status" value="1"/>
</dbReference>
<keyword evidence="2" id="KW-0325">Glycoprotein</keyword>
<evidence type="ECO:0000256" key="2">
    <source>
        <dbReference type="ARBA" id="ARBA00023180"/>
    </source>
</evidence>